<evidence type="ECO:0000256" key="1">
    <source>
        <dbReference type="RuleBase" id="RU364123"/>
    </source>
</evidence>
<name>A0AAV0WCV8_9HEMI</name>
<comment type="pathway">
    <text evidence="1">Glycan biosynthesis; glycogen metabolism.</text>
</comment>
<protein>
    <recommendedName>
        <fullName evidence="1">Phosphorylase b kinase regulatory subunit</fullName>
    </recommendedName>
</protein>
<dbReference type="Proteomes" id="UP001160148">
    <property type="component" value="Unassembled WGS sequence"/>
</dbReference>
<dbReference type="InterPro" id="IPR008734">
    <property type="entry name" value="PHK_A/B_su"/>
</dbReference>
<keyword evidence="1" id="KW-0472">Membrane</keyword>
<keyword evidence="1" id="KW-0321">Glycogen metabolism</keyword>
<dbReference type="GO" id="GO:0005886">
    <property type="term" value="C:plasma membrane"/>
    <property type="evidence" value="ECO:0007669"/>
    <property type="project" value="UniProtKB-SubCell"/>
</dbReference>
<keyword evidence="1" id="KW-0449">Lipoprotein</keyword>
<comment type="similarity">
    <text evidence="1">Belongs to the phosphorylase b kinase regulatory chain family.</text>
</comment>
<dbReference type="EMBL" id="CARXXK010000002">
    <property type="protein sequence ID" value="CAI6353582.1"/>
    <property type="molecule type" value="Genomic_DNA"/>
</dbReference>
<dbReference type="GO" id="GO:0005516">
    <property type="term" value="F:calmodulin binding"/>
    <property type="evidence" value="ECO:0007669"/>
    <property type="project" value="UniProtKB-KW"/>
</dbReference>
<organism evidence="2 3">
    <name type="scientific">Macrosiphum euphorbiae</name>
    <name type="common">potato aphid</name>
    <dbReference type="NCBI Taxonomy" id="13131"/>
    <lineage>
        <taxon>Eukaryota</taxon>
        <taxon>Metazoa</taxon>
        <taxon>Ecdysozoa</taxon>
        <taxon>Arthropoda</taxon>
        <taxon>Hexapoda</taxon>
        <taxon>Insecta</taxon>
        <taxon>Pterygota</taxon>
        <taxon>Neoptera</taxon>
        <taxon>Paraneoptera</taxon>
        <taxon>Hemiptera</taxon>
        <taxon>Sternorrhyncha</taxon>
        <taxon>Aphidomorpha</taxon>
        <taxon>Aphidoidea</taxon>
        <taxon>Aphididae</taxon>
        <taxon>Macrosiphini</taxon>
        <taxon>Macrosiphum</taxon>
    </lineage>
</organism>
<dbReference type="AlphaFoldDB" id="A0AAV0WCV8"/>
<comment type="function">
    <text evidence="1">Phosphorylase b kinase catalyzes the phosphorylation of serine in certain substrates, including troponin I.</text>
</comment>
<keyword evidence="1" id="KW-1003">Cell membrane</keyword>
<keyword evidence="1" id="KW-0119">Carbohydrate metabolism</keyword>
<reference evidence="2 3" key="1">
    <citation type="submission" date="2023-01" db="EMBL/GenBank/DDBJ databases">
        <authorList>
            <person name="Whitehead M."/>
        </authorList>
    </citation>
    <scope>NUCLEOTIDE SEQUENCE [LARGE SCALE GENOMIC DNA]</scope>
</reference>
<comment type="caution">
    <text evidence="2">The sequence shown here is derived from an EMBL/GenBank/DDBJ whole genome shotgun (WGS) entry which is preliminary data.</text>
</comment>
<keyword evidence="1" id="KW-0112">Calmodulin-binding</keyword>
<proteinExistence type="inferred from homology"/>
<keyword evidence="1" id="KW-0636">Prenylation</keyword>
<gene>
    <name evidence="2" type="ORF">MEUPH1_LOCUS9688</name>
</gene>
<sequence length="89" mass="10322">MYSTIQPFNVIQAVLQQEIILYCGRLIATNPDMFKGILKIRVGCVMEAMTLQLNYGKKKQLMVENLSPYAIRKLLQKIFTVKEWGQIEQ</sequence>
<evidence type="ECO:0000313" key="2">
    <source>
        <dbReference type="EMBL" id="CAI6353582.1"/>
    </source>
</evidence>
<dbReference type="GO" id="GO:0005977">
    <property type="term" value="P:glycogen metabolic process"/>
    <property type="evidence" value="ECO:0007669"/>
    <property type="project" value="UniProtKB-KW"/>
</dbReference>
<keyword evidence="3" id="KW-1185">Reference proteome</keyword>
<dbReference type="PANTHER" id="PTHR10749">
    <property type="entry name" value="PHOSPHORYLASE B KINASE REGULATORY SUBUNIT"/>
    <property type="match status" value="1"/>
</dbReference>
<dbReference type="GO" id="GO:0005964">
    <property type="term" value="C:phosphorylase kinase complex"/>
    <property type="evidence" value="ECO:0007669"/>
    <property type="project" value="TreeGrafter"/>
</dbReference>
<evidence type="ECO:0000313" key="3">
    <source>
        <dbReference type="Proteomes" id="UP001160148"/>
    </source>
</evidence>
<comment type="subcellular location">
    <subcellularLocation>
        <location evidence="1">Cell membrane</location>
        <topology evidence="1">Lipid-anchor</topology>
        <orientation evidence="1">Cytoplasmic side</orientation>
    </subcellularLocation>
</comment>
<accession>A0AAV0WCV8</accession>
<dbReference type="PANTHER" id="PTHR10749:SF8">
    <property type="entry name" value="PHOSPHORYLASE B KINASE REGULATORY SUBUNIT BETA"/>
    <property type="match status" value="1"/>
</dbReference>